<dbReference type="Proteomes" id="UP001597169">
    <property type="component" value="Unassembled WGS sequence"/>
</dbReference>
<proteinExistence type="predicted"/>
<evidence type="ECO:0000313" key="2">
    <source>
        <dbReference type="Proteomes" id="UP001597169"/>
    </source>
</evidence>
<reference evidence="2" key="1">
    <citation type="journal article" date="2019" name="Int. J. Syst. Evol. Microbiol.">
        <title>The Global Catalogue of Microorganisms (GCM) 10K type strain sequencing project: providing services to taxonomists for standard genome sequencing and annotation.</title>
        <authorList>
            <consortium name="The Broad Institute Genomics Platform"/>
            <consortium name="The Broad Institute Genome Sequencing Center for Infectious Disease"/>
            <person name="Wu L."/>
            <person name="Ma J."/>
        </authorList>
    </citation>
    <scope>NUCLEOTIDE SEQUENCE [LARGE SCALE GENOMIC DNA]</scope>
    <source>
        <strain evidence="2">CCUG 53519</strain>
    </source>
</reference>
<evidence type="ECO:0000313" key="1">
    <source>
        <dbReference type="EMBL" id="MFD1130737.1"/>
    </source>
</evidence>
<sequence length="79" mass="9031">MIEKEFSNFVTKINQEEDKAKGIHFSNAELLLIESALSIAKEESGGFIGPGQWLYDKVRNHLESQGYRFNDDGSFYQIT</sequence>
<dbReference type="RefSeq" id="WP_090727325.1">
    <property type="nucleotide sequence ID" value="NZ_JBHTKX010000004.1"/>
</dbReference>
<name>A0ABW3Q136_9BACL</name>
<accession>A0ABW3Q136</accession>
<protein>
    <submittedName>
        <fullName evidence="1">Uncharacterized protein</fullName>
    </submittedName>
</protein>
<keyword evidence="2" id="KW-1185">Reference proteome</keyword>
<dbReference type="EMBL" id="JBHTKX010000004">
    <property type="protein sequence ID" value="MFD1130737.1"/>
    <property type="molecule type" value="Genomic_DNA"/>
</dbReference>
<organism evidence="1 2">
    <name type="scientific">Paenibacillus provencensis</name>
    <dbReference type="NCBI Taxonomy" id="441151"/>
    <lineage>
        <taxon>Bacteria</taxon>
        <taxon>Bacillati</taxon>
        <taxon>Bacillota</taxon>
        <taxon>Bacilli</taxon>
        <taxon>Bacillales</taxon>
        <taxon>Paenibacillaceae</taxon>
        <taxon>Paenibacillus</taxon>
    </lineage>
</organism>
<comment type="caution">
    <text evidence="1">The sequence shown here is derived from an EMBL/GenBank/DDBJ whole genome shotgun (WGS) entry which is preliminary data.</text>
</comment>
<gene>
    <name evidence="1" type="ORF">ACFQ3J_21570</name>
</gene>